<sequence>MAATVVSSASGEDYYGGEYLQDMAEQRLIEFGGERLRLAAHDLAGRYVDERYPWDGRGDEPADRLSAYIAMLWQVGDAYEPGGEGT</sequence>
<dbReference type="Proteomes" id="UP001143463">
    <property type="component" value="Unassembled WGS sequence"/>
</dbReference>
<proteinExistence type="predicted"/>
<evidence type="ECO:0000313" key="2">
    <source>
        <dbReference type="Proteomes" id="UP001143463"/>
    </source>
</evidence>
<organism evidence="1 2">
    <name type="scientific">Pseudonocardia halophobica</name>
    <dbReference type="NCBI Taxonomy" id="29401"/>
    <lineage>
        <taxon>Bacteria</taxon>
        <taxon>Bacillati</taxon>
        <taxon>Actinomycetota</taxon>
        <taxon>Actinomycetes</taxon>
        <taxon>Pseudonocardiales</taxon>
        <taxon>Pseudonocardiaceae</taxon>
        <taxon>Pseudonocardia</taxon>
    </lineage>
</organism>
<accession>A0A9W6L324</accession>
<dbReference type="EMBL" id="BSFQ01000008">
    <property type="protein sequence ID" value="GLL11344.1"/>
    <property type="molecule type" value="Genomic_DNA"/>
</dbReference>
<reference evidence="1" key="1">
    <citation type="journal article" date="2014" name="Int. J. Syst. Evol. Microbiol.">
        <title>Complete genome sequence of Corynebacterium casei LMG S-19264T (=DSM 44701T), isolated from a smear-ripened cheese.</title>
        <authorList>
            <consortium name="US DOE Joint Genome Institute (JGI-PGF)"/>
            <person name="Walter F."/>
            <person name="Albersmeier A."/>
            <person name="Kalinowski J."/>
            <person name="Ruckert C."/>
        </authorList>
    </citation>
    <scope>NUCLEOTIDE SEQUENCE</scope>
    <source>
        <strain evidence="1">VKM Ac-1069</strain>
    </source>
</reference>
<keyword evidence="2" id="KW-1185">Reference proteome</keyword>
<dbReference type="AlphaFoldDB" id="A0A9W6L324"/>
<protein>
    <submittedName>
        <fullName evidence="1">Uncharacterized protein</fullName>
    </submittedName>
</protein>
<evidence type="ECO:0000313" key="1">
    <source>
        <dbReference type="EMBL" id="GLL11344.1"/>
    </source>
</evidence>
<name>A0A9W6L324_9PSEU</name>
<reference evidence="1" key="2">
    <citation type="submission" date="2023-01" db="EMBL/GenBank/DDBJ databases">
        <authorList>
            <person name="Sun Q."/>
            <person name="Evtushenko L."/>
        </authorList>
    </citation>
    <scope>NUCLEOTIDE SEQUENCE</scope>
    <source>
        <strain evidence="1">VKM Ac-1069</strain>
    </source>
</reference>
<comment type="caution">
    <text evidence="1">The sequence shown here is derived from an EMBL/GenBank/DDBJ whole genome shotgun (WGS) entry which is preliminary data.</text>
</comment>
<gene>
    <name evidence="1" type="ORF">GCM10017577_24850</name>
</gene>
<dbReference type="RefSeq" id="WP_037046169.1">
    <property type="nucleotide sequence ID" value="NZ_BAAAUZ010000042.1"/>
</dbReference>